<organism evidence="1 2">
    <name type="scientific">Chryseobacterium indicum</name>
    <dbReference type="NCBI Taxonomy" id="2766954"/>
    <lineage>
        <taxon>Bacteria</taxon>
        <taxon>Pseudomonadati</taxon>
        <taxon>Bacteroidota</taxon>
        <taxon>Flavobacteriia</taxon>
        <taxon>Flavobacteriales</taxon>
        <taxon>Weeksellaceae</taxon>
        <taxon>Chryseobacterium group</taxon>
        <taxon>Chryseobacterium</taxon>
    </lineage>
</organism>
<accession>A0ABS9CBG3</accession>
<gene>
    <name evidence="1" type="ORF">H9Q08_19790</name>
</gene>
<evidence type="ECO:0000313" key="2">
    <source>
        <dbReference type="Proteomes" id="UP001430374"/>
    </source>
</evidence>
<reference evidence="1" key="1">
    <citation type="submission" date="2021-08" db="EMBL/GenBank/DDBJ databases">
        <title>Complete genome sequence of Chryseobacterium sp strain PS-8.</title>
        <authorList>
            <person name="Das S.K."/>
        </authorList>
    </citation>
    <scope>NUCLEOTIDE SEQUENCE</scope>
    <source>
        <strain evidence="1">PS-8</strain>
    </source>
</reference>
<name>A0ABS9CBG3_9FLAO</name>
<keyword evidence="2" id="KW-1185">Reference proteome</keyword>
<comment type="caution">
    <text evidence="1">The sequence shown here is derived from an EMBL/GenBank/DDBJ whole genome shotgun (WGS) entry which is preliminary data.</text>
</comment>
<dbReference type="EMBL" id="JACSGT010000003">
    <property type="protein sequence ID" value="MCF2221512.1"/>
    <property type="molecule type" value="Genomic_DNA"/>
</dbReference>
<evidence type="ECO:0000313" key="1">
    <source>
        <dbReference type="EMBL" id="MCF2221512.1"/>
    </source>
</evidence>
<proteinExistence type="predicted"/>
<protein>
    <submittedName>
        <fullName evidence="1">Uncharacterized protein</fullName>
    </submittedName>
</protein>
<sequence>MSSIRKDQLIGGGQVVLIELPNGHDEWHFNWSITLNFSDKTSKRYDWFGDVDYDRNTLTNPIQ</sequence>
<dbReference type="RefSeq" id="WP_235132801.1">
    <property type="nucleotide sequence ID" value="NZ_JACSGT010000003.1"/>
</dbReference>
<dbReference type="Proteomes" id="UP001430374">
    <property type="component" value="Unassembled WGS sequence"/>
</dbReference>